<dbReference type="RefSeq" id="WP_216241053.1">
    <property type="nucleotide sequence ID" value="NZ_JABACJ020000007.1"/>
</dbReference>
<name>A0ABS6D3D1_9FIRM</name>
<protein>
    <submittedName>
        <fullName evidence="1">Histidine phosphatase family protein</fullName>
    </submittedName>
</protein>
<gene>
    <name evidence="1" type="ORF">HGO97_009410</name>
</gene>
<dbReference type="CDD" id="cd07067">
    <property type="entry name" value="HP_PGM_like"/>
    <property type="match status" value="1"/>
</dbReference>
<comment type="caution">
    <text evidence="1">The sequence shown here is derived from an EMBL/GenBank/DDBJ whole genome shotgun (WGS) entry which is preliminary data.</text>
</comment>
<sequence>MRIMMIRHFQTPGNLERRYIGRTDEPLLQNEALLQLVEEKRRLLGAKGVPQQVVASPMKRCIQTAAHLFPGKEPFLCEELKECDFGLFEAKNYQELKDLSAYQKWLDSRGELPFPEGEVHENFKARCVRGFEKTMDELIRHGCELAAMVVHGGTIMAVLSRFDKEQREFYHWQVENGGGYLITLDEKDWEEGRKVFREIERL</sequence>
<dbReference type="Proteomes" id="UP000723714">
    <property type="component" value="Unassembled WGS sequence"/>
</dbReference>
<dbReference type="SMART" id="SM00855">
    <property type="entry name" value="PGAM"/>
    <property type="match status" value="1"/>
</dbReference>
<proteinExistence type="predicted"/>
<evidence type="ECO:0000313" key="2">
    <source>
        <dbReference type="Proteomes" id="UP000723714"/>
    </source>
</evidence>
<dbReference type="PANTHER" id="PTHR48100">
    <property type="entry name" value="BROAD-SPECIFICITY PHOSPHATASE YOR283W-RELATED"/>
    <property type="match status" value="1"/>
</dbReference>
<dbReference type="PANTHER" id="PTHR48100:SF1">
    <property type="entry name" value="HISTIDINE PHOSPHATASE FAMILY PROTEIN-RELATED"/>
    <property type="match status" value="1"/>
</dbReference>
<dbReference type="EMBL" id="JABACJ020000007">
    <property type="protein sequence ID" value="MBU3876030.1"/>
    <property type="molecule type" value="Genomic_DNA"/>
</dbReference>
<dbReference type="InterPro" id="IPR013078">
    <property type="entry name" value="His_Pase_superF_clade-1"/>
</dbReference>
<dbReference type="Pfam" id="PF00300">
    <property type="entry name" value="His_Phos_1"/>
    <property type="match status" value="1"/>
</dbReference>
<reference evidence="1 2" key="1">
    <citation type="submission" date="2021-06" db="EMBL/GenBank/DDBJ databases">
        <title>Faecalicatena sp. nov. isolated from porcine feces.</title>
        <authorList>
            <person name="Oh B.S."/>
            <person name="Lee J.H."/>
        </authorList>
    </citation>
    <scope>NUCLEOTIDE SEQUENCE [LARGE SCALE GENOMIC DNA]</scope>
    <source>
        <strain evidence="1 2">AGMB00832</strain>
    </source>
</reference>
<dbReference type="InterPro" id="IPR050275">
    <property type="entry name" value="PGM_Phosphatase"/>
</dbReference>
<accession>A0ABS6D3D1</accession>
<keyword evidence="2" id="KW-1185">Reference proteome</keyword>
<organism evidence="1 2">
    <name type="scientific">Faecalicatena faecalis</name>
    <dbReference type="NCBI Taxonomy" id="2726362"/>
    <lineage>
        <taxon>Bacteria</taxon>
        <taxon>Bacillati</taxon>
        <taxon>Bacillota</taxon>
        <taxon>Clostridia</taxon>
        <taxon>Lachnospirales</taxon>
        <taxon>Lachnospiraceae</taxon>
        <taxon>Faecalicatena</taxon>
    </lineage>
</organism>
<evidence type="ECO:0000313" key="1">
    <source>
        <dbReference type="EMBL" id="MBU3876030.1"/>
    </source>
</evidence>